<dbReference type="PANTHER" id="PTHR22916:SF3">
    <property type="entry name" value="UDP-GLCNAC:BETAGAL BETA-1,3-N-ACETYLGLUCOSAMINYLTRANSFERASE-LIKE PROTEIN 1"/>
    <property type="match status" value="1"/>
</dbReference>
<sequence>MTDHGITIIVPTYNHEAYIADAIESVLDQSVFEGCKVIISDDSSTDNTVEIAQSVSAGFSNIIVRQNTSNLGVMEHYRLLSSLVDTPYLAILEGDDHWAATEKLELQKSLMDAHPNTGLCFTACSVNDEATGATWDHPGWPVDRHRVVHLLDMLASNPVATFSNCLYRTHRFAEAVQCSSTKGGYDWLLNMTIASEGGALFAARNCTGYRLHANGAWTRLDREQKRSGILQSLVALKNNVDSSFFPYIDAAILRAQHEA</sequence>
<dbReference type="EMBL" id="JAPYKS010000047">
    <property type="protein sequence ID" value="MEI9413056.1"/>
    <property type="molecule type" value="Genomic_DNA"/>
</dbReference>
<protein>
    <submittedName>
        <fullName evidence="2">Glycosyltransferase family A protein</fullName>
    </submittedName>
</protein>
<proteinExistence type="predicted"/>
<keyword evidence="3" id="KW-1185">Reference proteome</keyword>
<dbReference type="Pfam" id="PF00535">
    <property type="entry name" value="Glycos_transf_2"/>
    <property type="match status" value="1"/>
</dbReference>
<dbReference type="CDD" id="cd00761">
    <property type="entry name" value="Glyco_tranf_GTA_type"/>
    <property type="match status" value="1"/>
</dbReference>
<dbReference type="Gene3D" id="3.90.550.10">
    <property type="entry name" value="Spore Coat Polysaccharide Biosynthesis Protein SpsA, Chain A"/>
    <property type="match status" value="1"/>
</dbReference>
<name>A0ABU8L4Z9_9HYPH</name>
<dbReference type="SUPFAM" id="SSF53448">
    <property type="entry name" value="Nucleotide-diphospho-sugar transferases"/>
    <property type="match status" value="1"/>
</dbReference>
<dbReference type="PANTHER" id="PTHR22916">
    <property type="entry name" value="GLYCOSYLTRANSFERASE"/>
    <property type="match status" value="1"/>
</dbReference>
<comment type="caution">
    <text evidence="2">The sequence shown here is derived from an EMBL/GenBank/DDBJ whole genome shotgun (WGS) entry which is preliminary data.</text>
</comment>
<accession>A0ABU8L4Z9</accession>
<evidence type="ECO:0000313" key="2">
    <source>
        <dbReference type="EMBL" id="MEI9413056.1"/>
    </source>
</evidence>
<dbReference type="Proteomes" id="UP001387293">
    <property type="component" value="Unassembled WGS sequence"/>
</dbReference>
<dbReference type="InterPro" id="IPR029044">
    <property type="entry name" value="Nucleotide-diphossugar_trans"/>
</dbReference>
<reference evidence="2 3" key="1">
    <citation type="submission" date="2022-12" db="EMBL/GenBank/DDBJ databases">
        <authorList>
            <person name="Muema E."/>
        </authorList>
    </citation>
    <scope>NUCLEOTIDE SEQUENCE [LARGE SCALE GENOMIC DNA]</scope>
    <source>
        <strain evidence="3">1326</strain>
    </source>
</reference>
<dbReference type="InterPro" id="IPR001173">
    <property type="entry name" value="Glyco_trans_2-like"/>
</dbReference>
<organism evidence="2 3">
    <name type="scientific">Mesorhizobium salmacidum</name>
    <dbReference type="NCBI Taxonomy" id="3015171"/>
    <lineage>
        <taxon>Bacteria</taxon>
        <taxon>Pseudomonadati</taxon>
        <taxon>Pseudomonadota</taxon>
        <taxon>Alphaproteobacteria</taxon>
        <taxon>Hyphomicrobiales</taxon>
        <taxon>Phyllobacteriaceae</taxon>
        <taxon>Mesorhizobium</taxon>
    </lineage>
</organism>
<dbReference type="RefSeq" id="WP_337109387.1">
    <property type="nucleotide sequence ID" value="NZ_JAPYKS010000047.1"/>
</dbReference>
<evidence type="ECO:0000313" key="3">
    <source>
        <dbReference type="Proteomes" id="UP001387293"/>
    </source>
</evidence>
<gene>
    <name evidence="2" type="ORF">O7A60_30575</name>
</gene>
<evidence type="ECO:0000259" key="1">
    <source>
        <dbReference type="Pfam" id="PF00535"/>
    </source>
</evidence>
<feature type="domain" description="Glycosyltransferase 2-like" evidence="1">
    <location>
        <begin position="7"/>
        <end position="141"/>
    </location>
</feature>